<sequence>MNLLNRTFFTGDNVETIARELLGKFLFTDTFESGLTGGIITEVEAYLGTKDMASHAYNGRRSNRNESLYKDGGIAYVHLCYGIHKMFNIVTNKAGIPQGVLIRGLIPVYGIDIIRERRGGGSFKSFKQDNNLAIGPGNLTKALGIEMRHNGVLVCPDDAVKNGGNLDLEIFIEDRGIKVDENMIITSPRVGVDYAGEWAKKPLRFHLDERLKFIEPAK</sequence>
<dbReference type="AlphaFoldDB" id="A0A519BAG6"/>
<keyword evidence="3 5" id="KW-0378">Hydrolase</keyword>
<dbReference type="InterPro" id="IPR003180">
    <property type="entry name" value="MPG"/>
</dbReference>
<dbReference type="EC" id="3.2.2.-" evidence="5"/>
<keyword evidence="4 5" id="KW-0234">DNA repair</keyword>
<dbReference type="InterPro" id="IPR036995">
    <property type="entry name" value="MPG_sf"/>
</dbReference>
<dbReference type="GO" id="GO:0003677">
    <property type="term" value="F:DNA binding"/>
    <property type="evidence" value="ECO:0007669"/>
    <property type="project" value="InterPro"/>
</dbReference>
<evidence type="ECO:0000256" key="3">
    <source>
        <dbReference type="ARBA" id="ARBA00022801"/>
    </source>
</evidence>
<dbReference type="PANTHER" id="PTHR10429:SF0">
    <property type="entry name" value="DNA-3-METHYLADENINE GLYCOSYLASE"/>
    <property type="match status" value="1"/>
</dbReference>
<dbReference type="HAMAP" id="MF_00527">
    <property type="entry name" value="3MGH"/>
    <property type="match status" value="1"/>
</dbReference>
<comment type="similarity">
    <text evidence="1 5">Belongs to the DNA glycosylase MPG family.</text>
</comment>
<dbReference type="NCBIfam" id="TIGR00567">
    <property type="entry name" value="3mg"/>
    <property type="match status" value="1"/>
</dbReference>
<dbReference type="GO" id="GO:0003905">
    <property type="term" value="F:alkylbase DNA N-glycosylase activity"/>
    <property type="evidence" value="ECO:0007669"/>
    <property type="project" value="InterPro"/>
</dbReference>
<evidence type="ECO:0000313" key="6">
    <source>
        <dbReference type="EMBL" id="RZD14279.1"/>
    </source>
</evidence>
<evidence type="ECO:0000256" key="1">
    <source>
        <dbReference type="ARBA" id="ARBA00009232"/>
    </source>
</evidence>
<proteinExistence type="inferred from homology"/>
<dbReference type="SUPFAM" id="SSF50486">
    <property type="entry name" value="FMT C-terminal domain-like"/>
    <property type="match status" value="1"/>
</dbReference>
<dbReference type="Pfam" id="PF02245">
    <property type="entry name" value="Pur_DNA_glyco"/>
    <property type="match status" value="1"/>
</dbReference>
<organism evidence="6 7">
    <name type="scientific">Candidatus Acidulodesulfobacterium ferriphilum</name>
    <dbReference type="NCBI Taxonomy" id="2597223"/>
    <lineage>
        <taxon>Bacteria</taxon>
        <taxon>Deltaproteobacteria</taxon>
        <taxon>Candidatus Acidulodesulfobacterales</taxon>
        <taxon>Candidatus Acidulodesulfobacterium</taxon>
    </lineage>
</organism>
<name>A0A519BAG6_9DELT</name>
<accession>A0A519BAG6</accession>
<evidence type="ECO:0000256" key="4">
    <source>
        <dbReference type="ARBA" id="ARBA00023204"/>
    </source>
</evidence>
<dbReference type="Gene3D" id="3.10.300.10">
    <property type="entry name" value="Methylpurine-DNA glycosylase (MPG)"/>
    <property type="match status" value="1"/>
</dbReference>
<keyword evidence="2 5" id="KW-0227">DNA damage</keyword>
<dbReference type="Proteomes" id="UP000320813">
    <property type="component" value="Unassembled WGS sequence"/>
</dbReference>
<dbReference type="EMBL" id="SGBD01000003">
    <property type="protein sequence ID" value="RZD14279.1"/>
    <property type="molecule type" value="Genomic_DNA"/>
</dbReference>
<comment type="caution">
    <text evidence="6">The sequence shown here is derived from an EMBL/GenBank/DDBJ whole genome shotgun (WGS) entry which is preliminary data.</text>
</comment>
<reference evidence="6 7" key="1">
    <citation type="submission" date="2019-01" db="EMBL/GenBank/DDBJ databases">
        <title>Insights into ecological role of a new deltaproteobacterial order Candidatus Sinidesulfobacterales (Sva0485) by metagenomics and metatranscriptomics.</title>
        <authorList>
            <person name="Tan S."/>
            <person name="Liu J."/>
            <person name="Fang Y."/>
            <person name="Hedlund B.P."/>
            <person name="Lian Z.H."/>
            <person name="Huang L.Y."/>
            <person name="Li J.T."/>
            <person name="Huang L.N."/>
            <person name="Li W.J."/>
            <person name="Jiang H.C."/>
            <person name="Dong H.L."/>
            <person name="Shu W.S."/>
        </authorList>
    </citation>
    <scope>NUCLEOTIDE SEQUENCE [LARGE SCALE GENOMIC DNA]</scope>
    <source>
        <strain evidence="6">AP3</strain>
    </source>
</reference>
<evidence type="ECO:0000256" key="5">
    <source>
        <dbReference type="HAMAP-Rule" id="MF_00527"/>
    </source>
</evidence>
<dbReference type="GO" id="GO:0006284">
    <property type="term" value="P:base-excision repair"/>
    <property type="evidence" value="ECO:0007669"/>
    <property type="project" value="InterPro"/>
</dbReference>
<dbReference type="CDD" id="cd00540">
    <property type="entry name" value="AAG"/>
    <property type="match status" value="1"/>
</dbReference>
<evidence type="ECO:0000256" key="2">
    <source>
        <dbReference type="ARBA" id="ARBA00022763"/>
    </source>
</evidence>
<gene>
    <name evidence="6" type="ORF">EVJ47_06310</name>
</gene>
<evidence type="ECO:0000313" key="7">
    <source>
        <dbReference type="Proteomes" id="UP000320813"/>
    </source>
</evidence>
<protein>
    <recommendedName>
        <fullName evidence="5">Putative 3-methyladenine DNA glycosylase</fullName>
        <ecNumber evidence="5">3.2.2.-</ecNumber>
    </recommendedName>
</protein>
<dbReference type="PANTHER" id="PTHR10429">
    <property type="entry name" value="DNA-3-METHYLADENINE GLYCOSYLASE"/>
    <property type="match status" value="1"/>
</dbReference>
<dbReference type="InterPro" id="IPR011034">
    <property type="entry name" value="Formyl_transferase-like_C_sf"/>
</dbReference>